<protein>
    <submittedName>
        <fullName evidence="1">Uncharacterized protein</fullName>
    </submittedName>
</protein>
<evidence type="ECO:0000313" key="1">
    <source>
        <dbReference type="EMBL" id="KAI4819172.1"/>
    </source>
</evidence>
<sequence>MEHNDMIAEAFSLQDNYYTSTMQRVITPDSECAPHSALLLQQPNQEPFEQLCPMFQYFLEEKPDSLKRLF</sequence>
<comment type="caution">
    <text evidence="1">The sequence shown here is derived from an EMBL/GenBank/DDBJ whole genome shotgun (WGS) entry which is preliminary data.</text>
</comment>
<name>A0ACB9X045_CHAAC</name>
<dbReference type="Proteomes" id="UP001057452">
    <property type="component" value="Chromosome 10"/>
</dbReference>
<accession>A0ACB9X045</accession>
<proteinExistence type="predicted"/>
<keyword evidence="2" id="KW-1185">Reference proteome</keyword>
<evidence type="ECO:0000313" key="2">
    <source>
        <dbReference type="Proteomes" id="UP001057452"/>
    </source>
</evidence>
<organism evidence="1 2">
    <name type="scientific">Chaenocephalus aceratus</name>
    <name type="common">Blackfin icefish</name>
    <name type="synonym">Chaenichthys aceratus</name>
    <dbReference type="NCBI Taxonomy" id="36190"/>
    <lineage>
        <taxon>Eukaryota</taxon>
        <taxon>Metazoa</taxon>
        <taxon>Chordata</taxon>
        <taxon>Craniata</taxon>
        <taxon>Vertebrata</taxon>
        <taxon>Euteleostomi</taxon>
        <taxon>Actinopterygii</taxon>
        <taxon>Neopterygii</taxon>
        <taxon>Teleostei</taxon>
        <taxon>Neoteleostei</taxon>
        <taxon>Acanthomorphata</taxon>
        <taxon>Eupercaria</taxon>
        <taxon>Perciformes</taxon>
        <taxon>Notothenioidei</taxon>
        <taxon>Channichthyidae</taxon>
        <taxon>Chaenocephalus</taxon>
    </lineage>
</organism>
<dbReference type="EMBL" id="CM043794">
    <property type="protein sequence ID" value="KAI4819172.1"/>
    <property type="molecule type" value="Genomic_DNA"/>
</dbReference>
<gene>
    <name evidence="1" type="ORF">KUCAC02_004441</name>
</gene>
<reference evidence="1" key="1">
    <citation type="submission" date="2022-05" db="EMBL/GenBank/DDBJ databases">
        <title>Chromosome-level genome of Chaenocephalus aceratus.</title>
        <authorList>
            <person name="Park H."/>
        </authorList>
    </citation>
    <scope>NUCLEOTIDE SEQUENCE</scope>
    <source>
        <strain evidence="1">KU_202001</strain>
    </source>
</reference>